<dbReference type="Pfam" id="PF07859">
    <property type="entry name" value="Abhydrolase_3"/>
    <property type="match status" value="1"/>
</dbReference>
<dbReference type="PANTHER" id="PTHR48081">
    <property type="entry name" value="AB HYDROLASE SUPERFAMILY PROTEIN C4A8.06C"/>
    <property type="match status" value="1"/>
</dbReference>
<dbReference type="Gene3D" id="3.40.50.1820">
    <property type="entry name" value="alpha/beta hydrolase"/>
    <property type="match status" value="1"/>
</dbReference>
<dbReference type="InterPro" id="IPR050300">
    <property type="entry name" value="GDXG_lipolytic_enzyme"/>
</dbReference>
<name>A0ABR0SVI9_9HYPO</name>
<dbReference type="PANTHER" id="PTHR48081:SF8">
    <property type="entry name" value="ALPHA_BETA HYDROLASE FOLD-3 DOMAIN-CONTAINING PROTEIN-RELATED"/>
    <property type="match status" value="1"/>
</dbReference>
<evidence type="ECO:0000313" key="4">
    <source>
        <dbReference type="Proteomes" id="UP001338125"/>
    </source>
</evidence>
<keyword evidence="1 3" id="KW-0378">Hydrolase</keyword>
<dbReference type="GO" id="GO:0016787">
    <property type="term" value="F:hydrolase activity"/>
    <property type="evidence" value="ECO:0007669"/>
    <property type="project" value="UniProtKB-KW"/>
</dbReference>
<keyword evidence="4" id="KW-1185">Reference proteome</keyword>
<dbReference type="InterPro" id="IPR029058">
    <property type="entry name" value="AB_hydrolase_fold"/>
</dbReference>
<dbReference type="SUPFAM" id="SSF53474">
    <property type="entry name" value="alpha/beta-Hydrolases"/>
    <property type="match status" value="1"/>
</dbReference>
<evidence type="ECO:0000256" key="1">
    <source>
        <dbReference type="ARBA" id="ARBA00022801"/>
    </source>
</evidence>
<protein>
    <submittedName>
        <fullName evidence="3">AB hydrolase superfamily protein B1A11.02</fullName>
    </submittedName>
</protein>
<evidence type="ECO:0000259" key="2">
    <source>
        <dbReference type="Pfam" id="PF07859"/>
    </source>
</evidence>
<dbReference type="EMBL" id="JAVFKD010000004">
    <property type="protein sequence ID" value="KAK5996220.1"/>
    <property type="molecule type" value="Genomic_DNA"/>
</dbReference>
<accession>A0ABR0SVI9</accession>
<dbReference type="InterPro" id="IPR013094">
    <property type="entry name" value="AB_hydrolase_3"/>
</dbReference>
<proteinExistence type="predicted"/>
<feature type="domain" description="Alpha/beta hydrolase fold-3" evidence="2">
    <location>
        <begin position="91"/>
        <end position="305"/>
    </location>
</feature>
<dbReference type="Proteomes" id="UP001338125">
    <property type="component" value="Unassembled WGS sequence"/>
</dbReference>
<evidence type="ECO:0000313" key="3">
    <source>
        <dbReference type="EMBL" id="KAK5996220.1"/>
    </source>
</evidence>
<gene>
    <name evidence="3" type="ORF">PT974_04650</name>
</gene>
<organism evidence="3 4">
    <name type="scientific">Cladobotryum mycophilum</name>
    <dbReference type="NCBI Taxonomy" id="491253"/>
    <lineage>
        <taxon>Eukaryota</taxon>
        <taxon>Fungi</taxon>
        <taxon>Dikarya</taxon>
        <taxon>Ascomycota</taxon>
        <taxon>Pezizomycotina</taxon>
        <taxon>Sordariomycetes</taxon>
        <taxon>Hypocreomycetidae</taxon>
        <taxon>Hypocreales</taxon>
        <taxon>Hypocreaceae</taxon>
        <taxon>Cladobotryum</taxon>
    </lineage>
</organism>
<comment type="caution">
    <text evidence="3">The sequence shown here is derived from an EMBL/GenBank/DDBJ whole genome shotgun (WGS) entry which is preliminary data.</text>
</comment>
<sequence>MATEYTTPESLAQLSIVNPELEPLIAARPPSSKEQLSIEEKRAAVSRLLAPFVGNLDKSQVRLIPMRDGHENEIRIYDPQASRPQAETPVVILIHGGAFTVGDNAQLNPYARAISTLYGAVVVSISYRLAPEYKFPYGARDCWDAFTWIAAHSAELGANPAAGFLIGGVSAGANLAAVTCQKAVSENFSPRLTGVWISEAFLLDEATVPEPFKDAFLSRQQNKDAPFLNQDSIRATEKQVGYDVHSPELSPFNIPGAHVGMPPTVVQANGLDPLRDDSLIYERVLREHGVSTRLFVYPGAPHGFWAAFWKTKIAQKWEVDLVENVGWLLGKSADVTSISDALDAGHAS</sequence>
<reference evidence="3 4" key="1">
    <citation type="submission" date="2024-01" db="EMBL/GenBank/DDBJ databases">
        <title>Complete genome of Cladobotryum mycophilum ATHUM6906.</title>
        <authorList>
            <person name="Christinaki A.C."/>
            <person name="Myridakis A.I."/>
            <person name="Kouvelis V.N."/>
        </authorList>
    </citation>
    <scope>NUCLEOTIDE SEQUENCE [LARGE SCALE GENOMIC DNA]</scope>
    <source>
        <strain evidence="3 4">ATHUM6906</strain>
    </source>
</reference>